<accession>A0A7W3FNL0</accession>
<evidence type="ECO:0000313" key="8">
    <source>
        <dbReference type="EMBL" id="MBA8682740.1"/>
    </source>
</evidence>
<dbReference type="EMBL" id="JACGXS010000006">
    <property type="protein sequence ID" value="MBA8682740.1"/>
    <property type="molecule type" value="Genomic_DNA"/>
</dbReference>
<dbReference type="GO" id="GO:0055085">
    <property type="term" value="P:transmembrane transport"/>
    <property type="evidence" value="ECO:0007669"/>
    <property type="project" value="InterPro"/>
</dbReference>
<dbReference type="Proteomes" id="UP000547058">
    <property type="component" value="Unassembled WGS sequence"/>
</dbReference>
<protein>
    <submittedName>
        <fullName evidence="8">AEC family transporter</fullName>
    </submittedName>
</protein>
<evidence type="ECO:0000256" key="4">
    <source>
        <dbReference type="ARBA" id="ARBA00022692"/>
    </source>
</evidence>
<keyword evidence="9" id="KW-1185">Reference proteome</keyword>
<keyword evidence="3" id="KW-1003">Cell membrane</keyword>
<reference evidence="8 9" key="1">
    <citation type="submission" date="2020-08" db="EMBL/GenBank/DDBJ databases">
        <title>Stenotrophomonas tumulicola JCM 30961.</title>
        <authorList>
            <person name="Deng Y."/>
        </authorList>
    </citation>
    <scope>NUCLEOTIDE SEQUENCE [LARGE SCALE GENOMIC DNA]</scope>
    <source>
        <strain evidence="8 9">JCM 30961</strain>
    </source>
</reference>
<dbReference type="PANTHER" id="PTHR36838">
    <property type="entry name" value="AUXIN EFFLUX CARRIER FAMILY PROTEIN"/>
    <property type="match status" value="1"/>
</dbReference>
<feature type="transmembrane region" description="Helical" evidence="7">
    <location>
        <begin position="290"/>
        <end position="310"/>
    </location>
</feature>
<dbReference type="AlphaFoldDB" id="A0A7W3FNL0"/>
<feature type="transmembrane region" description="Helical" evidence="7">
    <location>
        <begin position="260"/>
        <end position="278"/>
    </location>
</feature>
<feature type="transmembrane region" description="Helical" evidence="7">
    <location>
        <begin position="39"/>
        <end position="57"/>
    </location>
</feature>
<dbReference type="GO" id="GO:0016020">
    <property type="term" value="C:membrane"/>
    <property type="evidence" value="ECO:0007669"/>
    <property type="project" value="UniProtKB-SubCell"/>
</dbReference>
<sequence>MSPVITAVLPLFTLIGLGAMVRRSDWIGPAAVTELNRFVVLLALPALLFSIMAKAHWSTLAQPGLATVFAVGMLGVYLPVMAWLYWRGASLTDASIDALGASYANTGFMGIPLIQLTLGATALPGVGLSVVMTACLLFALALTTIELGRQRGGGLLATACRTAWTLLKNPLIWAPLAGTIISLGGVPLPASILTTVDLLGAAASPCALVVLGMFLASPAQHETLPVASWASLSAMKLLVQPAVTWLMATALQLPGAQMHLAMLMSLLPTGTGPFMLAERYGRRAAMSSRVILATTLASLATLSVYLTVFMGD</sequence>
<organism evidence="8 9">
    <name type="scientific">Stenotrophomonas tumulicola</name>
    <dbReference type="NCBI Taxonomy" id="1685415"/>
    <lineage>
        <taxon>Bacteria</taxon>
        <taxon>Pseudomonadati</taxon>
        <taxon>Pseudomonadota</taxon>
        <taxon>Gammaproteobacteria</taxon>
        <taxon>Lysobacterales</taxon>
        <taxon>Lysobacteraceae</taxon>
        <taxon>Stenotrophomonas</taxon>
    </lineage>
</organism>
<feature type="transmembrane region" description="Helical" evidence="7">
    <location>
        <begin position="198"/>
        <end position="217"/>
    </location>
</feature>
<feature type="transmembrane region" description="Helical" evidence="7">
    <location>
        <begin position="64"/>
        <end position="86"/>
    </location>
</feature>
<evidence type="ECO:0000256" key="3">
    <source>
        <dbReference type="ARBA" id="ARBA00022475"/>
    </source>
</evidence>
<keyword evidence="6 7" id="KW-0472">Membrane</keyword>
<dbReference type="PANTHER" id="PTHR36838:SF3">
    <property type="entry name" value="TRANSPORTER AUXIN EFFLUX CARRIER EC FAMILY"/>
    <property type="match status" value="1"/>
</dbReference>
<feature type="transmembrane region" description="Helical" evidence="7">
    <location>
        <begin position="122"/>
        <end position="142"/>
    </location>
</feature>
<keyword evidence="5 7" id="KW-1133">Transmembrane helix</keyword>
<evidence type="ECO:0000256" key="5">
    <source>
        <dbReference type="ARBA" id="ARBA00022989"/>
    </source>
</evidence>
<keyword evidence="4 7" id="KW-0812">Transmembrane</keyword>
<proteinExistence type="predicted"/>
<comment type="caution">
    <text evidence="8">The sequence shown here is derived from an EMBL/GenBank/DDBJ whole genome shotgun (WGS) entry which is preliminary data.</text>
</comment>
<name>A0A7W3FNL0_9GAMM</name>
<comment type="subcellular location">
    <subcellularLocation>
        <location evidence="1">Membrane</location>
        <topology evidence="1">Multi-pass membrane protein</topology>
    </subcellularLocation>
</comment>
<keyword evidence="2" id="KW-0813">Transport</keyword>
<dbReference type="RefSeq" id="WP_182339869.1">
    <property type="nucleotide sequence ID" value="NZ_JACGXS010000006.1"/>
</dbReference>
<evidence type="ECO:0000256" key="1">
    <source>
        <dbReference type="ARBA" id="ARBA00004141"/>
    </source>
</evidence>
<gene>
    <name evidence="8" type="ORF">H4O11_13130</name>
</gene>
<dbReference type="InterPro" id="IPR004776">
    <property type="entry name" value="Mem_transp_PIN-like"/>
</dbReference>
<evidence type="ECO:0000313" key="9">
    <source>
        <dbReference type="Proteomes" id="UP000547058"/>
    </source>
</evidence>
<evidence type="ECO:0000256" key="6">
    <source>
        <dbReference type="ARBA" id="ARBA00023136"/>
    </source>
</evidence>
<evidence type="ECO:0000256" key="7">
    <source>
        <dbReference type="SAM" id="Phobius"/>
    </source>
</evidence>
<feature type="transmembrane region" description="Helical" evidence="7">
    <location>
        <begin position="229"/>
        <end position="248"/>
    </location>
</feature>
<dbReference type="Pfam" id="PF03547">
    <property type="entry name" value="Mem_trans"/>
    <property type="match status" value="1"/>
</dbReference>
<feature type="transmembrane region" description="Helical" evidence="7">
    <location>
        <begin position="171"/>
        <end position="192"/>
    </location>
</feature>
<evidence type="ECO:0000256" key="2">
    <source>
        <dbReference type="ARBA" id="ARBA00022448"/>
    </source>
</evidence>